<dbReference type="InterPro" id="IPR013783">
    <property type="entry name" value="Ig-like_fold"/>
</dbReference>
<sequence length="1609" mass="169287">MVLSLSCSLAGQCGVTVDAGADLSVCAGGGSVRLLGDVFGTNVVGFAWTPAQGLSDATDLEPTATVTGPAVYTLTALVFDPANNIITNGDFEAGDSGFSTDYSPGSGGSFGLLSDEGEYVITTNSNLTHTNFSNCPDHSGSGNMMVVNGSSTLNENVWCQTVSVDPNTTYVFNAWLQSVHPQNPARLQFSVNGDLVGDNFRASGSTCDWREFDEVWQSGGSNSAEICITNQNTQGSGNDFAIDDIFFGPVCEQSDEVEIFEVSVEADAPATLSLPCDVPPQGVVIDGTNSSDGANYFYNWTTADGNLLSGANGPAPRINAAGTYELEVTYDDGVTFCTDQTTVLVTESTDIPDAAADRLNDIDCNNPTAILTAVGSSSGSNIRYEWTTTDGNILSGANGASPEVDAQGTYQLTVIHQPSGCRATASVMVTAEETMPLARIALPDELSCDSPSIQLDGSGSAMASNIAAVWTTPNGNFESGTDGLMPIVNLPGNYTLTLTNTTTGCEASATVRVNETPSDLIADAVVNDTLNCRQRSVRLSVGASSIGGPILYQWTTDTGNIVSGANGGSPLVDAPGQYFLLVSDGASGCSARDTVEVISRVETVNIAVPEAPPFTCGSAQMTLSSSGNSVFGPLQFTWTASNGGTIVSDGNTDSPTVAGAGSYTLTVTNPQNGCSADSMIVVAENTLPPLADAGPDFTLTCASLQDTLRGGAPQTNAVYRWTTSGGNFLADSTSPRPVINAQGTYYLVVTDTSNACVSRDTVNISENAAAPRVRIATPERLDCRRTELTLDGSNSDDDPGFAIRWTTTDGNLLNGENSLQARVDAAGTYTLTILNQNNDCSTELDVVVMQDTVMPGADAGAGGRLDCRAPTLQLLPDTTGGSGFDYAWTDAAGLGFNSLMPSVIDSGTYYFRAENPDNGCFAIDSVKVTADFTAPVAVTGPETRQLTCRTRQVLLGNPEAINPNLEYRWTTPNGQFMGPDFLSTLPVSFAGTYRLTTTSRGNGCSADGEVLVTADRELPRVRLALPEALDCERSELSLQADSVADSLLIRWSTPDGNFLSGTDGPSPVVDRPGQYQLRLENPANGCTDSTTVRVRIDTIAPLAAITPPGALDCRTPQRELLATSSSQGSEFAYAWTSADGNIVSGSETLMPVVAEAGTYLLTVRNTVNGCQATDSVIVQRDAAPPQLSFLPPDLLTCTRTSVDIVASLDEPNADEFLLFWTDDSGNFLQGGSTLTPTVTAPGRYRLTASNRSTGCRAVLSVRVNRNVTPPAVSAGPDIDLGCERKPMELSAEATGLGPFTYAWTTADGRIIRDENSARPLSDGPGTYTVTVTDQGNGCVGGDTVVTIQDLPETFAFSQVPPDCRVPTGTVVFESVSGGTAPFLYSVNGGASFQSDTLATGLESGDYRLVVQDAKGCEIRQQTNIPFPPELDVFLDARALISLGDSFRLNTVTNFADSAFAIVTWTPTTALSCEGCLRPNASPSETTIYTLSVETTDGCRASDQLELIVDRSLNVYFPTAFSPDGDGVNDRWVPFANSTLVRNIPSLRIYDRWGNAVFFAENLAPNDAASGWDGTLRGKGMNPAVFVFTTEIEFVDGRVEVFEGEIVLVR</sequence>
<dbReference type="NCBIfam" id="TIGR04131">
    <property type="entry name" value="Bac_Flav_CTERM"/>
    <property type="match status" value="1"/>
</dbReference>
<dbReference type="STRING" id="478744.SAMN05444359_10289"/>
<organism evidence="1 2">
    <name type="scientific">Neolewinella agarilytica</name>
    <dbReference type="NCBI Taxonomy" id="478744"/>
    <lineage>
        <taxon>Bacteria</taxon>
        <taxon>Pseudomonadati</taxon>
        <taxon>Bacteroidota</taxon>
        <taxon>Saprospiria</taxon>
        <taxon>Saprospirales</taxon>
        <taxon>Lewinellaceae</taxon>
        <taxon>Neolewinella</taxon>
    </lineage>
</organism>
<dbReference type="CDD" id="cd00146">
    <property type="entry name" value="PKD"/>
    <property type="match status" value="1"/>
</dbReference>
<evidence type="ECO:0000313" key="2">
    <source>
        <dbReference type="Proteomes" id="UP000199021"/>
    </source>
</evidence>
<proteinExistence type="predicted"/>
<dbReference type="InParanoid" id="A0A1H9AGQ3"/>
<dbReference type="Gene3D" id="2.60.120.260">
    <property type="entry name" value="Galactose-binding domain-like"/>
    <property type="match status" value="1"/>
</dbReference>
<dbReference type="Proteomes" id="UP000199021">
    <property type="component" value="Unassembled WGS sequence"/>
</dbReference>
<name>A0A1H9AGQ3_9BACT</name>
<dbReference type="SUPFAM" id="SSF49299">
    <property type="entry name" value="PKD domain"/>
    <property type="match status" value="1"/>
</dbReference>
<keyword evidence="2" id="KW-1185">Reference proteome</keyword>
<dbReference type="Pfam" id="PF13585">
    <property type="entry name" value="CHU_C"/>
    <property type="match status" value="1"/>
</dbReference>
<protein>
    <submittedName>
        <fullName evidence="1">Gliding motility-associated C-terminal domain-containing protein</fullName>
    </submittedName>
</protein>
<gene>
    <name evidence="1" type="ORF">SAMN05444359_10289</name>
</gene>
<evidence type="ECO:0000313" key="1">
    <source>
        <dbReference type="EMBL" id="SEP75765.1"/>
    </source>
</evidence>
<dbReference type="InterPro" id="IPR026341">
    <property type="entry name" value="T9SS_type_B"/>
</dbReference>
<accession>A0A1H9AGQ3</accession>
<reference evidence="2" key="1">
    <citation type="submission" date="2016-10" db="EMBL/GenBank/DDBJ databases">
        <authorList>
            <person name="Varghese N."/>
            <person name="Submissions S."/>
        </authorList>
    </citation>
    <scope>NUCLEOTIDE SEQUENCE [LARGE SCALE GENOMIC DNA]</scope>
    <source>
        <strain evidence="2">DSM 24740</strain>
    </source>
</reference>
<dbReference type="InterPro" id="IPR035986">
    <property type="entry name" value="PKD_dom_sf"/>
</dbReference>
<dbReference type="Gene3D" id="2.60.40.10">
    <property type="entry name" value="Immunoglobulins"/>
    <property type="match status" value="3"/>
</dbReference>
<dbReference type="EMBL" id="FOFB01000002">
    <property type="protein sequence ID" value="SEP75765.1"/>
    <property type="molecule type" value="Genomic_DNA"/>
</dbReference>